<name>A0A371DU75_9APHY</name>
<keyword evidence="7" id="KW-1185">Reference proteome</keyword>
<organism evidence="6 7">
    <name type="scientific">Lentinus brumalis</name>
    <dbReference type="NCBI Taxonomy" id="2498619"/>
    <lineage>
        <taxon>Eukaryota</taxon>
        <taxon>Fungi</taxon>
        <taxon>Dikarya</taxon>
        <taxon>Basidiomycota</taxon>
        <taxon>Agaricomycotina</taxon>
        <taxon>Agaricomycetes</taxon>
        <taxon>Polyporales</taxon>
        <taxon>Polyporaceae</taxon>
        <taxon>Lentinus</taxon>
    </lineage>
</organism>
<dbReference type="STRING" id="139420.A0A371DU75"/>
<gene>
    <name evidence="6" type="ORF">OH76DRAFT_593733</name>
</gene>
<proteinExistence type="predicted"/>
<keyword evidence="1" id="KW-0479">Metal-binding</keyword>
<dbReference type="InterPro" id="IPR002893">
    <property type="entry name" value="Znf_MYND"/>
</dbReference>
<evidence type="ECO:0000259" key="5">
    <source>
        <dbReference type="PROSITE" id="PS50865"/>
    </source>
</evidence>
<protein>
    <recommendedName>
        <fullName evidence="5">MYND-type domain-containing protein</fullName>
    </recommendedName>
</protein>
<dbReference type="PROSITE" id="PS50865">
    <property type="entry name" value="ZF_MYND_2"/>
    <property type="match status" value="1"/>
</dbReference>
<evidence type="ECO:0000256" key="1">
    <source>
        <dbReference type="ARBA" id="ARBA00022723"/>
    </source>
</evidence>
<feature type="domain" description="MYND-type" evidence="5">
    <location>
        <begin position="309"/>
        <end position="345"/>
    </location>
</feature>
<keyword evidence="3" id="KW-0862">Zinc</keyword>
<sequence>MHTLTRSTMMASIPDDFVVDVHDLAAIILDAHAATETLLPKSQLVEINRGITSPTTLPSHVFAPEWHAAKVGGQKRVAYILKTDSSASERITIDTFTSPQGVKVPGGQELTRRELEDVFWRCKTFNNGYILAYVAQRVFDSLPPTAKLHARTSAKHEVVCKPSDVTVAEIDIVAKEACLILDYEPRPDLGPERVNLSQHMTGFDGSIPWVFLLIGEPKSEDLEADPRVVLDLVTSQLGGRGGGGEVFSLERAFDYHQKVLPKVADELEKYDLSGKIRLSDDALRARGDALVDVVMGRLRKIASGEDNFCRYCGKEEVQARCSKCKKAYFCAPCHTLGWKNHKVWCS</sequence>
<keyword evidence="2 4" id="KW-0863">Zinc-finger</keyword>
<evidence type="ECO:0000256" key="2">
    <source>
        <dbReference type="ARBA" id="ARBA00022771"/>
    </source>
</evidence>
<dbReference type="AlphaFoldDB" id="A0A371DU75"/>
<reference evidence="6 7" key="1">
    <citation type="journal article" date="2018" name="Biotechnol. Biofuels">
        <title>Integrative visual omics of the white-rot fungus Polyporus brumalis exposes the biotechnological potential of its oxidative enzymes for delignifying raw plant biomass.</title>
        <authorList>
            <person name="Miyauchi S."/>
            <person name="Rancon A."/>
            <person name="Drula E."/>
            <person name="Hage H."/>
            <person name="Chaduli D."/>
            <person name="Favel A."/>
            <person name="Grisel S."/>
            <person name="Henrissat B."/>
            <person name="Herpoel-Gimbert I."/>
            <person name="Ruiz-Duenas F.J."/>
            <person name="Chevret D."/>
            <person name="Hainaut M."/>
            <person name="Lin J."/>
            <person name="Wang M."/>
            <person name="Pangilinan J."/>
            <person name="Lipzen A."/>
            <person name="Lesage-Meessen L."/>
            <person name="Navarro D."/>
            <person name="Riley R."/>
            <person name="Grigoriev I.V."/>
            <person name="Zhou S."/>
            <person name="Raouche S."/>
            <person name="Rosso M.N."/>
        </authorList>
    </citation>
    <scope>NUCLEOTIDE SEQUENCE [LARGE SCALE GENOMIC DNA]</scope>
    <source>
        <strain evidence="6 7">BRFM 1820</strain>
    </source>
</reference>
<evidence type="ECO:0000313" key="6">
    <source>
        <dbReference type="EMBL" id="RDX56061.1"/>
    </source>
</evidence>
<dbReference type="GO" id="GO:0008270">
    <property type="term" value="F:zinc ion binding"/>
    <property type="evidence" value="ECO:0007669"/>
    <property type="project" value="UniProtKB-KW"/>
</dbReference>
<evidence type="ECO:0000313" key="7">
    <source>
        <dbReference type="Proteomes" id="UP000256964"/>
    </source>
</evidence>
<dbReference type="Proteomes" id="UP000256964">
    <property type="component" value="Unassembled WGS sequence"/>
</dbReference>
<dbReference type="OrthoDB" id="432970at2759"/>
<dbReference type="EMBL" id="KZ857381">
    <property type="protein sequence ID" value="RDX56061.1"/>
    <property type="molecule type" value="Genomic_DNA"/>
</dbReference>
<dbReference type="PROSITE" id="PS01360">
    <property type="entry name" value="ZF_MYND_1"/>
    <property type="match status" value="1"/>
</dbReference>
<dbReference type="Gene3D" id="6.10.140.2220">
    <property type="match status" value="1"/>
</dbReference>
<evidence type="ECO:0000256" key="3">
    <source>
        <dbReference type="ARBA" id="ARBA00022833"/>
    </source>
</evidence>
<dbReference type="SUPFAM" id="SSF144232">
    <property type="entry name" value="HIT/MYND zinc finger-like"/>
    <property type="match status" value="1"/>
</dbReference>
<accession>A0A371DU75</accession>
<evidence type="ECO:0000256" key="4">
    <source>
        <dbReference type="PROSITE-ProRule" id="PRU00134"/>
    </source>
</evidence>